<reference evidence="2 3" key="1">
    <citation type="submission" date="2019-12" db="EMBL/GenBank/DDBJ databases">
        <title>Whole genome shotgun sequence of Streptomyces hygroscopicus subsp. glebosus NBRC 13786.</title>
        <authorList>
            <person name="Ichikawa N."/>
            <person name="Kimura A."/>
            <person name="Kitahashi Y."/>
            <person name="Komaki H."/>
            <person name="Tamura T."/>
        </authorList>
    </citation>
    <scope>NUCLEOTIDE SEQUENCE [LARGE SCALE GENOMIC DNA]</scope>
    <source>
        <strain evidence="2 3">NBRC 13786</strain>
    </source>
</reference>
<accession>A0A640SPE4</accession>
<proteinExistence type="predicted"/>
<dbReference type="GO" id="GO:0047617">
    <property type="term" value="F:fatty acyl-CoA hydrolase activity"/>
    <property type="evidence" value="ECO:0007669"/>
    <property type="project" value="TreeGrafter"/>
</dbReference>
<organism evidence="2 3">
    <name type="scientific">Streptomyces glebosus</name>
    <dbReference type="NCBI Taxonomy" id="249580"/>
    <lineage>
        <taxon>Bacteria</taxon>
        <taxon>Bacillati</taxon>
        <taxon>Actinomycetota</taxon>
        <taxon>Actinomycetes</taxon>
        <taxon>Kitasatosporales</taxon>
        <taxon>Streptomycetaceae</taxon>
        <taxon>Streptomyces</taxon>
    </lineage>
</organism>
<dbReference type="CDD" id="cd00586">
    <property type="entry name" value="4HBT"/>
    <property type="match status" value="1"/>
</dbReference>
<dbReference type="AlphaFoldDB" id="A0A640SPE4"/>
<dbReference type="InterPro" id="IPR029069">
    <property type="entry name" value="HotDog_dom_sf"/>
</dbReference>
<dbReference type="EMBL" id="BLIO01000001">
    <property type="protein sequence ID" value="GFE12840.1"/>
    <property type="molecule type" value="Genomic_DNA"/>
</dbReference>
<sequence>MEPAAEDGQPLTRPRAVTAGPAAAHGPGSGPGKGPRPLDLRAYDVKQVANEAPGVDVADRRLRGSGRARMAEAAEQAAGTDAAEPFAVGITVRGYETDTQGHLNQSVYLQYAEHARWSLLQASGIRQSTMVDRRVGPVTVETTIRYRRELRAGDEVEVSCAFVWGEGKTFRIEQTVRTTDGTVAAEVSAVCGLLDLTERKLLQDPRAAFRDLADQPALLGLADA</sequence>
<evidence type="ECO:0000313" key="2">
    <source>
        <dbReference type="EMBL" id="GFE12840.1"/>
    </source>
</evidence>
<evidence type="ECO:0000313" key="3">
    <source>
        <dbReference type="Proteomes" id="UP000430079"/>
    </source>
</evidence>
<feature type="region of interest" description="Disordered" evidence="1">
    <location>
        <begin position="1"/>
        <end position="39"/>
    </location>
</feature>
<dbReference type="InterPro" id="IPR050563">
    <property type="entry name" value="4-hydroxybenzoyl-CoA_TE"/>
</dbReference>
<protein>
    <recommendedName>
        <fullName evidence="4">Thioesterase</fullName>
    </recommendedName>
</protein>
<dbReference type="PANTHER" id="PTHR31793:SF24">
    <property type="entry name" value="LONG-CHAIN ACYL-COA THIOESTERASE FADM"/>
    <property type="match status" value="1"/>
</dbReference>
<evidence type="ECO:0000256" key="1">
    <source>
        <dbReference type="SAM" id="MobiDB-lite"/>
    </source>
</evidence>
<gene>
    <name evidence="2" type="ORF">Sgleb_08870</name>
</gene>
<keyword evidence="3" id="KW-1185">Reference proteome</keyword>
<dbReference type="SUPFAM" id="SSF54637">
    <property type="entry name" value="Thioesterase/thiol ester dehydrase-isomerase"/>
    <property type="match status" value="1"/>
</dbReference>
<dbReference type="Proteomes" id="UP000430079">
    <property type="component" value="Unassembled WGS sequence"/>
</dbReference>
<comment type="caution">
    <text evidence="2">The sequence shown here is derived from an EMBL/GenBank/DDBJ whole genome shotgun (WGS) entry which is preliminary data.</text>
</comment>
<evidence type="ECO:0008006" key="4">
    <source>
        <dbReference type="Google" id="ProtNLM"/>
    </source>
</evidence>
<feature type="compositionally biased region" description="Low complexity" evidence="1">
    <location>
        <begin position="13"/>
        <end position="26"/>
    </location>
</feature>
<name>A0A640SPE4_9ACTN</name>
<dbReference type="Gene3D" id="3.10.129.10">
    <property type="entry name" value="Hotdog Thioesterase"/>
    <property type="match status" value="1"/>
</dbReference>
<dbReference type="PANTHER" id="PTHR31793">
    <property type="entry name" value="4-HYDROXYBENZOYL-COA THIOESTERASE FAMILY MEMBER"/>
    <property type="match status" value="1"/>
</dbReference>
<dbReference type="Pfam" id="PF13279">
    <property type="entry name" value="4HBT_2"/>
    <property type="match status" value="1"/>
</dbReference>